<dbReference type="STRING" id="1192034.CAP_5838"/>
<organism evidence="3 4">
    <name type="scientific">Chondromyces apiculatus DSM 436</name>
    <dbReference type="NCBI Taxonomy" id="1192034"/>
    <lineage>
        <taxon>Bacteria</taxon>
        <taxon>Pseudomonadati</taxon>
        <taxon>Myxococcota</taxon>
        <taxon>Polyangia</taxon>
        <taxon>Polyangiales</taxon>
        <taxon>Polyangiaceae</taxon>
        <taxon>Chondromyces</taxon>
    </lineage>
</organism>
<dbReference type="eggNOG" id="ENOG5030JBZ">
    <property type="taxonomic scope" value="Bacteria"/>
</dbReference>
<feature type="signal peptide" evidence="2">
    <location>
        <begin position="1"/>
        <end position="21"/>
    </location>
</feature>
<dbReference type="AlphaFoldDB" id="A0A017TFN3"/>
<evidence type="ECO:0000313" key="4">
    <source>
        <dbReference type="Proteomes" id="UP000019678"/>
    </source>
</evidence>
<evidence type="ECO:0000256" key="2">
    <source>
        <dbReference type="SAM" id="SignalP"/>
    </source>
</evidence>
<sequence>MPRIHSAALAFTLMAMPIMMGANGPGCGTVVTGGGETSPSGPGYPGTEPGYPGEEPGHPGTEPGGGPAPVCGPELHILGVYETHSNHGGGNHPTGAATVHVEREGAMVLALSSYEPVHWSVTSVPGAVIEKVILNGYHAQTADVPPGVPVETHDEGQMLAACAYEWPGDNQGCDTQGLVSALEDLTGRTLTSFHGCYNADAFVLNDDLSATSTCDVAAGYSLDSHVATCDEPAAPPETP</sequence>
<name>A0A017TFN3_9BACT</name>
<feature type="compositionally biased region" description="Low complexity" evidence="1">
    <location>
        <begin position="37"/>
        <end position="61"/>
    </location>
</feature>
<protein>
    <recommendedName>
        <fullName evidence="5">Secreted protein</fullName>
    </recommendedName>
</protein>
<dbReference type="OrthoDB" id="444746at2"/>
<evidence type="ECO:0008006" key="5">
    <source>
        <dbReference type="Google" id="ProtNLM"/>
    </source>
</evidence>
<dbReference type="Proteomes" id="UP000019678">
    <property type="component" value="Unassembled WGS sequence"/>
</dbReference>
<keyword evidence="4" id="KW-1185">Reference proteome</keyword>
<dbReference type="EMBL" id="ASRX01000005">
    <property type="protein sequence ID" value="EYF08078.1"/>
    <property type="molecule type" value="Genomic_DNA"/>
</dbReference>
<feature type="chain" id="PRO_5001497231" description="Secreted protein" evidence="2">
    <location>
        <begin position="22"/>
        <end position="239"/>
    </location>
</feature>
<evidence type="ECO:0000256" key="1">
    <source>
        <dbReference type="SAM" id="MobiDB-lite"/>
    </source>
</evidence>
<feature type="region of interest" description="Disordered" evidence="1">
    <location>
        <begin position="30"/>
        <end position="70"/>
    </location>
</feature>
<accession>A0A017TFN3</accession>
<dbReference type="RefSeq" id="WP_052374059.1">
    <property type="nucleotide sequence ID" value="NZ_ASRX01000005.1"/>
</dbReference>
<keyword evidence="2" id="KW-0732">Signal</keyword>
<evidence type="ECO:0000313" key="3">
    <source>
        <dbReference type="EMBL" id="EYF08078.1"/>
    </source>
</evidence>
<reference evidence="3 4" key="1">
    <citation type="submission" date="2013-05" db="EMBL/GenBank/DDBJ databases">
        <title>Genome assembly of Chondromyces apiculatus DSM 436.</title>
        <authorList>
            <person name="Sharma G."/>
            <person name="Khatri I."/>
            <person name="Kaur C."/>
            <person name="Mayilraj S."/>
            <person name="Subramanian S."/>
        </authorList>
    </citation>
    <scope>NUCLEOTIDE SEQUENCE [LARGE SCALE GENOMIC DNA]</scope>
    <source>
        <strain evidence="3 4">DSM 436</strain>
    </source>
</reference>
<gene>
    <name evidence="3" type="ORF">CAP_5838</name>
</gene>
<proteinExistence type="predicted"/>
<comment type="caution">
    <text evidence="3">The sequence shown here is derived from an EMBL/GenBank/DDBJ whole genome shotgun (WGS) entry which is preliminary data.</text>
</comment>